<feature type="compositionally biased region" description="Low complexity" evidence="6">
    <location>
        <begin position="589"/>
        <end position="613"/>
    </location>
</feature>
<keyword evidence="7" id="KW-0812">Transmembrane</keyword>
<dbReference type="SMART" id="SM00389">
    <property type="entry name" value="HOX"/>
    <property type="match status" value="1"/>
</dbReference>
<keyword evidence="10" id="KW-1185">Reference proteome</keyword>
<dbReference type="Gene3D" id="1.10.10.60">
    <property type="entry name" value="Homeodomain-like"/>
    <property type="match status" value="1"/>
</dbReference>
<keyword evidence="2 4" id="KW-0371">Homeobox</keyword>
<keyword evidence="3 4" id="KW-0539">Nucleus</keyword>
<protein>
    <recommendedName>
        <fullName evidence="8">Homeobox domain-containing protein</fullName>
    </recommendedName>
</protein>
<feature type="DNA-binding region" description="Homeobox" evidence="4">
    <location>
        <begin position="172"/>
        <end position="222"/>
    </location>
</feature>
<dbReference type="InterPro" id="IPR017970">
    <property type="entry name" value="Homeobox_CS"/>
</dbReference>
<comment type="subcellular location">
    <subcellularLocation>
        <location evidence="4 5">Nucleus</location>
    </subcellularLocation>
</comment>
<feature type="compositionally biased region" description="Low complexity" evidence="6">
    <location>
        <begin position="443"/>
        <end position="452"/>
    </location>
</feature>
<keyword evidence="7" id="KW-1133">Transmembrane helix</keyword>
<evidence type="ECO:0000256" key="3">
    <source>
        <dbReference type="ARBA" id="ARBA00023242"/>
    </source>
</evidence>
<keyword evidence="7" id="KW-0472">Membrane</keyword>
<dbReference type="InterPro" id="IPR009057">
    <property type="entry name" value="Homeodomain-like_sf"/>
</dbReference>
<evidence type="ECO:0000256" key="7">
    <source>
        <dbReference type="SAM" id="Phobius"/>
    </source>
</evidence>
<feature type="region of interest" description="Disordered" evidence="6">
    <location>
        <begin position="792"/>
        <end position="827"/>
    </location>
</feature>
<evidence type="ECO:0000256" key="4">
    <source>
        <dbReference type="PROSITE-ProRule" id="PRU00108"/>
    </source>
</evidence>
<feature type="region of interest" description="Disordered" evidence="6">
    <location>
        <begin position="695"/>
        <end position="769"/>
    </location>
</feature>
<dbReference type="SUPFAM" id="SSF46689">
    <property type="entry name" value="Homeodomain-like"/>
    <property type="match status" value="1"/>
</dbReference>
<feature type="compositionally biased region" description="Low complexity" evidence="6">
    <location>
        <begin position="409"/>
        <end position="423"/>
    </location>
</feature>
<evidence type="ECO:0000256" key="6">
    <source>
        <dbReference type="SAM" id="MobiDB-lite"/>
    </source>
</evidence>
<gene>
    <name evidence="9" type="ORF">C8R41DRAFT_587931</name>
</gene>
<feature type="compositionally biased region" description="Polar residues" evidence="6">
    <location>
        <begin position="760"/>
        <end position="769"/>
    </location>
</feature>
<dbReference type="Pfam" id="PF00046">
    <property type="entry name" value="Homeodomain"/>
    <property type="match status" value="1"/>
</dbReference>
<feature type="region of interest" description="Disordered" evidence="6">
    <location>
        <begin position="366"/>
        <end position="479"/>
    </location>
</feature>
<feature type="compositionally biased region" description="Low complexity" evidence="6">
    <location>
        <begin position="696"/>
        <end position="741"/>
    </location>
</feature>
<dbReference type="InterPro" id="IPR039715">
    <property type="entry name" value="ZCCHC10"/>
</dbReference>
<dbReference type="EMBL" id="JANVFT010000083">
    <property type="protein sequence ID" value="KAJ4472634.1"/>
    <property type="molecule type" value="Genomic_DNA"/>
</dbReference>
<comment type="caution">
    <text evidence="9">The sequence shown here is derived from an EMBL/GenBank/DDBJ whole genome shotgun (WGS) entry which is preliminary data.</text>
</comment>
<dbReference type="Proteomes" id="UP001150217">
    <property type="component" value="Unassembled WGS sequence"/>
</dbReference>
<feature type="domain" description="Homeobox" evidence="8">
    <location>
        <begin position="170"/>
        <end position="221"/>
    </location>
</feature>
<evidence type="ECO:0000256" key="2">
    <source>
        <dbReference type="ARBA" id="ARBA00023155"/>
    </source>
</evidence>
<organism evidence="9 10">
    <name type="scientific">Lentinula lateritia</name>
    <dbReference type="NCBI Taxonomy" id="40482"/>
    <lineage>
        <taxon>Eukaryota</taxon>
        <taxon>Fungi</taxon>
        <taxon>Dikarya</taxon>
        <taxon>Basidiomycota</taxon>
        <taxon>Agaricomycotina</taxon>
        <taxon>Agaricomycetes</taxon>
        <taxon>Agaricomycetidae</taxon>
        <taxon>Agaricales</taxon>
        <taxon>Marasmiineae</taxon>
        <taxon>Omphalotaceae</taxon>
        <taxon>Lentinula</taxon>
    </lineage>
</organism>
<feature type="compositionally biased region" description="Low complexity" evidence="6">
    <location>
        <begin position="792"/>
        <end position="823"/>
    </location>
</feature>
<evidence type="ECO:0000313" key="10">
    <source>
        <dbReference type="Proteomes" id="UP001150217"/>
    </source>
</evidence>
<evidence type="ECO:0000256" key="1">
    <source>
        <dbReference type="ARBA" id="ARBA00023125"/>
    </source>
</evidence>
<dbReference type="PROSITE" id="PS50071">
    <property type="entry name" value="HOMEOBOX_2"/>
    <property type="match status" value="1"/>
</dbReference>
<dbReference type="PANTHER" id="PTHR13491">
    <property type="entry name" value="ZCCHC10 PROTEIN"/>
    <property type="match status" value="1"/>
</dbReference>
<dbReference type="PROSITE" id="PS00027">
    <property type="entry name" value="HOMEOBOX_1"/>
    <property type="match status" value="1"/>
</dbReference>
<dbReference type="InterPro" id="IPR001356">
    <property type="entry name" value="HD"/>
</dbReference>
<accession>A0ABQ8V4D3</accession>
<feature type="compositionally biased region" description="Pro residues" evidence="6">
    <location>
        <begin position="453"/>
        <end position="465"/>
    </location>
</feature>
<evidence type="ECO:0000313" key="9">
    <source>
        <dbReference type="EMBL" id="KAJ4472634.1"/>
    </source>
</evidence>
<evidence type="ECO:0000259" key="8">
    <source>
        <dbReference type="PROSITE" id="PS50071"/>
    </source>
</evidence>
<feature type="region of interest" description="Disordered" evidence="6">
    <location>
        <begin position="589"/>
        <end position="643"/>
    </location>
</feature>
<evidence type="ECO:0000256" key="5">
    <source>
        <dbReference type="RuleBase" id="RU000682"/>
    </source>
</evidence>
<proteinExistence type="predicted"/>
<feature type="region of interest" description="Disordered" evidence="6">
    <location>
        <begin position="234"/>
        <end position="256"/>
    </location>
</feature>
<feature type="transmembrane region" description="Helical" evidence="7">
    <location>
        <begin position="893"/>
        <end position="911"/>
    </location>
</feature>
<reference evidence="9" key="1">
    <citation type="submission" date="2022-08" db="EMBL/GenBank/DDBJ databases">
        <title>A Global Phylogenomic Analysis of the Shiitake Genus Lentinula.</title>
        <authorList>
            <consortium name="DOE Joint Genome Institute"/>
            <person name="Sierra-Patev S."/>
            <person name="Min B."/>
            <person name="Naranjo-Ortiz M."/>
            <person name="Looney B."/>
            <person name="Konkel Z."/>
            <person name="Slot J.C."/>
            <person name="Sakamoto Y."/>
            <person name="Steenwyk J.L."/>
            <person name="Rokas A."/>
            <person name="Carro J."/>
            <person name="Camarero S."/>
            <person name="Ferreira P."/>
            <person name="Molpeceres G."/>
            <person name="Ruiz-Duenas F.J."/>
            <person name="Serrano A."/>
            <person name="Henrissat B."/>
            <person name="Drula E."/>
            <person name="Hughes K.W."/>
            <person name="Mata J.L."/>
            <person name="Ishikawa N.K."/>
            <person name="Vargas-Isla R."/>
            <person name="Ushijima S."/>
            <person name="Smith C.A."/>
            <person name="Ahrendt S."/>
            <person name="Andreopoulos W."/>
            <person name="He G."/>
            <person name="Labutti K."/>
            <person name="Lipzen A."/>
            <person name="Ng V."/>
            <person name="Riley R."/>
            <person name="Sandor L."/>
            <person name="Barry K."/>
            <person name="Martinez A.T."/>
            <person name="Xiao Y."/>
            <person name="Gibbons J.G."/>
            <person name="Terashima K."/>
            <person name="Grigoriev I.V."/>
            <person name="Hibbett D.S."/>
        </authorList>
    </citation>
    <scope>NUCLEOTIDE SEQUENCE</scope>
    <source>
        <strain evidence="9">RHP3577 ss4</strain>
    </source>
</reference>
<name>A0ABQ8V4D3_9AGAR</name>
<dbReference type="PANTHER" id="PTHR13491:SF0">
    <property type="entry name" value="ZINC FINGER CCHC DOMAIN-CONTAINING PROTEIN 10"/>
    <property type="match status" value="1"/>
</dbReference>
<sequence>MTNVNVDIQEKLKEIRQLVISSTTRWKDAHDRRFGPSDTSKQLEPTPIDILPLQLHFPPYFHEHLEHYQLTLRAREVLSHRLEEMIQDYANQFDCSWRKLAQTPAPRLRSLLPDVIEKLRNGLQYHFENQGLPAIMEKVKEYAEQHPRPSTPPTPPRQSSVAAYEAPVPFNNEYTPILETYFQYDPYPTSRDRQIIAERSGMTRRQIEVWFQNHRRTARQSGITLPAKRPPGAIAPPGLNVPFSVGQGPDESSGEKRRKARMLDMFNINSKVPRIPGGSGSGQGMTPDDPIQIDGAPERMSMITEDIDESRMGMTLTNAGNGISVLEPIDVVERMVREKERKAVEEEMKEERKKYLSVIAPASFNNNHPISTPISPNPLDSPLSTPDTLFPAPFTRPPAHLQFRYRVAPDSSPSSTRAFSPSSDTDSTITGTVRPILPPPPWTRLAPPTSYLLPPPPTSTTPHPPPKPKKKPKRPTKEELRLIEDSKRTLEIDEAIMMKRLWFCSFDDRVESGTIKAQGGLSTYESIPGGVVEREKTTANPNKPKSSVSTAKSILQKLGVGLDAATCAYTYVLPKAPFWALVRDGSSSSSSSTASSSSSSSLASHEFSVSSSHKSSRKGVKKPAALGPKRKPRNAPSGVQAANVANGVPSVNAVNGANDMGFTQFAGAERSLNTKGKGKAKAVSLERDEFSPYRYTSDSSFASSSHSSSSSSTFSSSTSSATSSTSFSSTPSSSSPSSSGITPPPNPPIIPQGFPEGFTPFSNNTIPASLSETQPQIGFAYAFGNPYPTSTTTTSFSSSVPITSASSSTRSDSSSTPTPTDSTLANPNVDVQGIDMNMLNALFSDSIENSASPAHSAGTNPYLNPMTMNMGSLGSLGSSGSVGSSGSMGSTSMAALAAFGGMAALGAGVNLNMNMGVGGVGVGGMGGMNMGVGMGMGMGIGGMGGIGMGGMGGWSSS</sequence>
<dbReference type="CDD" id="cd00086">
    <property type="entry name" value="homeodomain"/>
    <property type="match status" value="1"/>
</dbReference>
<keyword evidence="1 4" id="KW-0238">DNA-binding</keyword>